<dbReference type="SUPFAM" id="SSF49899">
    <property type="entry name" value="Concanavalin A-like lectins/glucanases"/>
    <property type="match status" value="1"/>
</dbReference>
<name>A0A8J7FH80_9NEIS</name>
<keyword evidence="2" id="KW-0378">Hydrolase</keyword>
<dbReference type="AlphaFoldDB" id="A0A8J7FH80"/>
<organism evidence="2 3">
    <name type="scientific">Chitinilyticum piscinae</name>
    <dbReference type="NCBI Taxonomy" id="2866724"/>
    <lineage>
        <taxon>Bacteria</taxon>
        <taxon>Pseudomonadati</taxon>
        <taxon>Pseudomonadota</taxon>
        <taxon>Betaproteobacteria</taxon>
        <taxon>Neisseriales</taxon>
        <taxon>Chitinibacteraceae</taxon>
        <taxon>Chitinilyticum</taxon>
    </lineage>
</organism>
<dbReference type="RefSeq" id="WP_194114646.1">
    <property type="nucleotide sequence ID" value="NZ_JADFUA010000001.1"/>
</dbReference>
<protein>
    <submittedName>
        <fullName evidence="2">Glycoside hydrolase family 16 protein</fullName>
    </submittedName>
</protein>
<feature type="signal peptide" evidence="1">
    <location>
        <begin position="1"/>
        <end position="18"/>
    </location>
</feature>
<reference evidence="2 3" key="1">
    <citation type="submission" date="2020-10" db="EMBL/GenBank/DDBJ databases">
        <title>The genome sequence of Chitinilyticum litopenaei 4Y14.</title>
        <authorList>
            <person name="Liu Y."/>
        </authorList>
    </citation>
    <scope>NUCLEOTIDE SEQUENCE [LARGE SCALE GENOMIC DNA]</scope>
    <source>
        <strain evidence="2 3">4Y14</strain>
    </source>
</reference>
<keyword evidence="3" id="KW-1185">Reference proteome</keyword>
<evidence type="ECO:0000256" key="1">
    <source>
        <dbReference type="SAM" id="SignalP"/>
    </source>
</evidence>
<accession>A0A8J7FH80</accession>
<dbReference type="Gene3D" id="2.60.120.200">
    <property type="match status" value="1"/>
</dbReference>
<evidence type="ECO:0000313" key="2">
    <source>
        <dbReference type="EMBL" id="MBE9608145.1"/>
    </source>
</evidence>
<evidence type="ECO:0000313" key="3">
    <source>
        <dbReference type="Proteomes" id="UP000604481"/>
    </source>
</evidence>
<feature type="chain" id="PRO_5035305377" evidence="1">
    <location>
        <begin position="19"/>
        <end position="305"/>
    </location>
</feature>
<sequence length="305" mass="33656">MKTAMVVLLLGSLLQAGCQNKTAPATTSAGGVLFDDFSHASLAEMQQHGWIIRMAAGWPGVEHAGWGEAAFSLHDDPARPGNRLLRMTAQTDGTAAGTRQAQFCHARKYLAGTYAARVRFSDAPVRGPNGDQVVQTFYTISPLERDLDPQYSELDHEYLPNGGWGAPAATLFNTSWETVRLVPWQAFNQHAWRPGSLAGWHVLLIQVGDGKIDYWLDDDHLAQHDGKVYPRVPMSLNFNLWFTREGLLPAGEMRVWEQDIDWVYHASGRTLSTAEVLAEVEALRRAQVRSRDSIAATGLSSPCAM</sequence>
<dbReference type="CDD" id="cd00413">
    <property type="entry name" value="Glyco_hydrolase_16"/>
    <property type="match status" value="1"/>
</dbReference>
<dbReference type="EMBL" id="JADFUA010000001">
    <property type="protein sequence ID" value="MBE9608145.1"/>
    <property type="molecule type" value="Genomic_DNA"/>
</dbReference>
<comment type="caution">
    <text evidence="2">The sequence shown here is derived from an EMBL/GenBank/DDBJ whole genome shotgun (WGS) entry which is preliminary data.</text>
</comment>
<keyword evidence="1" id="KW-0732">Signal</keyword>
<dbReference type="Proteomes" id="UP000604481">
    <property type="component" value="Unassembled WGS sequence"/>
</dbReference>
<dbReference type="InterPro" id="IPR013320">
    <property type="entry name" value="ConA-like_dom_sf"/>
</dbReference>
<gene>
    <name evidence="2" type="ORF">INR99_02175</name>
</gene>
<dbReference type="GO" id="GO:0016787">
    <property type="term" value="F:hydrolase activity"/>
    <property type="evidence" value="ECO:0007669"/>
    <property type="project" value="UniProtKB-KW"/>
</dbReference>
<proteinExistence type="predicted"/>